<keyword evidence="2" id="KW-1185">Reference proteome</keyword>
<organism evidence="1 2">
    <name type="scientific">Thelephora ganbajun</name>
    <name type="common">Ganba fungus</name>
    <dbReference type="NCBI Taxonomy" id="370292"/>
    <lineage>
        <taxon>Eukaryota</taxon>
        <taxon>Fungi</taxon>
        <taxon>Dikarya</taxon>
        <taxon>Basidiomycota</taxon>
        <taxon>Agaricomycotina</taxon>
        <taxon>Agaricomycetes</taxon>
        <taxon>Thelephorales</taxon>
        <taxon>Thelephoraceae</taxon>
        <taxon>Thelephora</taxon>
    </lineage>
</organism>
<protein>
    <submittedName>
        <fullName evidence="1">Uncharacterized protein</fullName>
    </submittedName>
</protein>
<evidence type="ECO:0000313" key="1">
    <source>
        <dbReference type="EMBL" id="KAF9645848.1"/>
    </source>
</evidence>
<dbReference type="Proteomes" id="UP000886501">
    <property type="component" value="Unassembled WGS sequence"/>
</dbReference>
<name>A0ACB6Z987_THEGA</name>
<reference evidence="1" key="2">
    <citation type="journal article" date="2020" name="Nat. Commun.">
        <title>Large-scale genome sequencing of mycorrhizal fungi provides insights into the early evolution of symbiotic traits.</title>
        <authorList>
            <person name="Miyauchi S."/>
            <person name="Kiss E."/>
            <person name="Kuo A."/>
            <person name="Drula E."/>
            <person name="Kohler A."/>
            <person name="Sanchez-Garcia M."/>
            <person name="Morin E."/>
            <person name="Andreopoulos B."/>
            <person name="Barry K.W."/>
            <person name="Bonito G."/>
            <person name="Buee M."/>
            <person name="Carver A."/>
            <person name="Chen C."/>
            <person name="Cichocki N."/>
            <person name="Clum A."/>
            <person name="Culley D."/>
            <person name="Crous P.W."/>
            <person name="Fauchery L."/>
            <person name="Girlanda M."/>
            <person name="Hayes R.D."/>
            <person name="Keri Z."/>
            <person name="LaButti K."/>
            <person name="Lipzen A."/>
            <person name="Lombard V."/>
            <person name="Magnuson J."/>
            <person name="Maillard F."/>
            <person name="Murat C."/>
            <person name="Nolan M."/>
            <person name="Ohm R.A."/>
            <person name="Pangilinan J."/>
            <person name="Pereira M.F."/>
            <person name="Perotto S."/>
            <person name="Peter M."/>
            <person name="Pfister S."/>
            <person name="Riley R."/>
            <person name="Sitrit Y."/>
            <person name="Stielow J.B."/>
            <person name="Szollosi G."/>
            <person name="Zifcakova L."/>
            <person name="Stursova M."/>
            <person name="Spatafora J.W."/>
            <person name="Tedersoo L."/>
            <person name="Vaario L.M."/>
            <person name="Yamada A."/>
            <person name="Yan M."/>
            <person name="Wang P."/>
            <person name="Xu J."/>
            <person name="Bruns T."/>
            <person name="Baldrian P."/>
            <person name="Vilgalys R."/>
            <person name="Dunand C."/>
            <person name="Henrissat B."/>
            <person name="Grigoriev I.V."/>
            <person name="Hibbett D."/>
            <person name="Nagy L.G."/>
            <person name="Martin F.M."/>
        </authorList>
    </citation>
    <scope>NUCLEOTIDE SEQUENCE</scope>
    <source>
        <strain evidence="1">P2</strain>
    </source>
</reference>
<comment type="caution">
    <text evidence="1">The sequence shown here is derived from an EMBL/GenBank/DDBJ whole genome shotgun (WGS) entry which is preliminary data.</text>
</comment>
<sequence length="274" mass="30222">MPVFLLAIAGNRVVVSSAVFTNAIYADELVSIRLHLGPHGSDDVLHIARVFVAINKSMERLSGLYKNYEESALHHKPKSCGQTLQPIRLSLPEQLPKLEFFSKVNRADGAELPVIDESNEHHAIYLARIQTDTSTRVVFVNFAAKYHEDPHCLLADQDPPLAPALYFCACVIGGVYVVVVEYIRKSGGQSIDGSPPPQPVPAVVRLDVPKSLGLLHERFLVFGNLRETNLLYLPEGGGRVSFVDFDGVCLNGMDRYSACLNLATRLGVSRWQVM</sequence>
<dbReference type="EMBL" id="MU118076">
    <property type="protein sequence ID" value="KAF9645848.1"/>
    <property type="molecule type" value="Genomic_DNA"/>
</dbReference>
<proteinExistence type="predicted"/>
<gene>
    <name evidence="1" type="ORF">BDM02DRAFT_397705</name>
</gene>
<reference evidence="1" key="1">
    <citation type="submission" date="2019-10" db="EMBL/GenBank/DDBJ databases">
        <authorList>
            <consortium name="DOE Joint Genome Institute"/>
            <person name="Kuo A."/>
            <person name="Miyauchi S."/>
            <person name="Kiss E."/>
            <person name="Drula E."/>
            <person name="Kohler A."/>
            <person name="Sanchez-Garcia M."/>
            <person name="Andreopoulos B."/>
            <person name="Barry K.W."/>
            <person name="Bonito G."/>
            <person name="Buee M."/>
            <person name="Carver A."/>
            <person name="Chen C."/>
            <person name="Cichocki N."/>
            <person name="Clum A."/>
            <person name="Culley D."/>
            <person name="Crous P.W."/>
            <person name="Fauchery L."/>
            <person name="Girlanda M."/>
            <person name="Hayes R."/>
            <person name="Keri Z."/>
            <person name="Labutti K."/>
            <person name="Lipzen A."/>
            <person name="Lombard V."/>
            <person name="Magnuson J."/>
            <person name="Maillard F."/>
            <person name="Morin E."/>
            <person name="Murat C."/>
            <person name="Nolan M."/>
            <person name="Ohm R."/>
            <person name="Pangilinan J."/>
            <person name="Pereira M."/>
            <person name="Perotto S."/>
            <person name="Peter M."/>
            <person name="Riley R."/>
            <person name="Sitrit Y."/>
            <person name="Stielow B."/>
            <person name="Szollosi G."/>
            <person name="Zifcakova L."/>
            <person name="Stursova M."/>
            <person name="Spatafora J.W."/>
            <person name="Tedersoo L."/>
            <person name="Vaario L.-M."/>
            <person name="Yamada A."/>
            <person name="Yan M."/>
            <person name="Wang P."/>
            <person name="Xu J."/>
            <person name="Bruns T."/>
            <person name="Baldrian P."/>
            <person name="Vilgalys R."/>
            <person name="Henrissat B."/>
            <person name="Grigoriev I.V."/>
            <person name="Hibbett D."/>
            <person name="Nagy L.G."/>
            <person name="Martin F.M."/>
        </authorList>
    </citation>
    <scope>NUCLEOTIDE SEQUENCE</scope>
    <source>
        <strain evidence="1">P2</strain>
    </source>
</reference>
<accession>A0ACB6Z987</accession>
<evidence type="ECO:0000313" key="2">
    <source>
        <dbReference type="Proteomes" id="UP000886501"/>
    </source>
</evidence>